<dbReference type="EMBL" id="JBAMMX010000015">
    <property type="protein sequence ID" value="KAK6926973.1"/>
    <property type="molecule type" value="Genomic_DNA"/>
</dbReference>
<evidence type="ECO:0000256" key="4">
    <source>
        <dbReference type="ARBA" id="ARBA00023163"/>
    </source>
</evidence>
<keyword evidence="3" id="KW-0238">DNA-binding</keyword>
<accession>A0AAN8ZAZ8</accession>
<dbReference type="InterPro" id="IPR001739">
    <property type="entry name" value="Methyl_CpG_DNA-bd"/>
</dbReference>
<dbReference type="GO" id="GO:0005634">
    <property type="term" value="C:nucleus"/>
    <property type="evidence" value="ECO:0007669"/>
    <property type="project" value="UniProtKB-SubCell"/>
</dbReference>
<dbReference type="PANTHER" id="PTHR12396">
    <property type="entry name" value="METHYL-CPG BINDING PROTEIN, MBD"/>
    <property type="match status" value="1"/>
</dbReference>
<evidence type="ECO:0000256" key="2">
    <source>
        <dbReference type="ARBA" id="ARBA00023015"/>
    </source>
</evidence>
<sequence>MLVDLLPEAKPFHAPELPPENDIGAGTSLSLVPADPLLSAGEAIVEPGGHTPLTVENSPRRSQRQPNKRKLLDDELVVVDTSLETCDWLPDGWFVDHRVRKSGASAGRVDKYYTEACTGVQFRSKSEVLCFLGAGVVNKKRAVGEEHFLPSTNIGTALTEMEASLAMMKTETSLPQQQSLSTDKIRSLIAAQPNTLDWLPDDWLVDYKVRQSGASAGQIDRYYIEPRSGCRFRSKNEVLLFLKTGTKLTPNKYSKIGATSFANCDGYKKERLNSGERSKIANVPAKVTWILSGPPEGSWMPFLGGEKVPALDLQDWAAKFVSATL</sequence>
<evidence type="ECO:0000313" key="9">
    <source>
        <dbReference type="Proteomes" id="UP001370490"/>
    </source>
</evidence>
<dbReference type="Gene3D" id="3.30.890.10">
    <property type="entry name" value="Methyl-cpg-binding Protein 2, Chain A"/>
    <property type="match status" value="2"/>
</dbReference>
<evidence type="ECO:0000313" key="8">
    <source>
        <dbReference type="EMBL" id="KAK6926973.1"/>
    </source>
</evidence>
<reference evidence="8 9" key="1">
    <citation type="submission" date="2023-12" db="EMBL/GenBank/DDBJ databases">
        <title>A high-quality genome assembly for Dillenia turbinata (Dilleniales).</title>
        <authorList>
            <person name="Chanderbali A."/>
        </authorList>
    </citation>
    <scope>NUCLEOTIDE SEQUENCE [LARGE SCALE GENOMIC DNA]</scope>
    <source>
        <strain evidence="8">LSX21</strain>
        <tissue evidence="8">Leaf</tissue>
    </source>
</reference>
<dbReference type="InterPro" id="IPR016177">
    <property type="entry name" value="DNA-bd_dom_sf"/>
</dbReference>
<feature type="domain" description="MBD" evidence="7">
    <location>
        <begin position="189"/>
        <end position="268"/>
    </location>
</feature>
<evidence type="ECO:0000256" key="5">
    <source>
        <dbReference type="ARBA" id="ARBA00023242"/>
    </source>
</evidence>
<evidence type="ECO:0000256" key="3">
    <source>
        <dbReference type="ARBA" id="ARBA00023125"/>
    </source>
</evidence>
<feature type="region of interest" description="Disordered" evidence="6">
    <location>
        <begin position="45"/>
        <end position="68"/>
    </location>
</feature>
<feature type="domain" description="MBD" evidence="7">
    <location>
        <begin position="79"/>
        <end position="153"/>
    </location>
</feature>
<name>A0AAN8ZAZ8_9MAGN</name>
<dbReference type="PANTHER" id="PTHR12396:SF46">
    <property type="entry name" value="METHYL-CPG-BINDING DOMAIN-CONTAINING PROTEIN 6"/>
    <property type="match status" value="1"/>
</dbReference>
<dbReference type="Proteomes" id="UP001370490">
    <property type="component" value="Unassembled WGS sequence"/>
</dbReference>
<keyword evidence="2" id="KW-0805">Transcription regulation</keyword>
<dbReference type="Pfam" id="PF01429">
    <property type="entry name" value="MBD"/>
    <property type="match status" value="2"/>
</dbReference>
<organism evidence="8 9">
    <name type="scientific">Dillenia turbinata</name>
    <dbReference type="NCBI Taxonomy" id="194707"/>
    <lineage>
        <taxon>Eukaryota</taxon>
        <taxon>Viridiplantae</taxon>
        <taxon>Streptophyta</taxon>
        <taxon>Embryophyta</taxon>
        <taxon>Tracheophyta</taxon>
        <taxon>Spermatophyta</taxon>
        <taxon>Magnoliopsida</taxon>
        <taxon>eudicotyledons</taxon>
        <taxon>Gunneridae</taxon>
        <taxon>Pentapetalae</taxon>
        <taxon>Dilleniales</taxon>
        <taxon>Dilleniaceae</taxon>
        <taxon>Dillenia</taxon>
    </lineage>
</organism>
<keyword evidence="4" id="KW-0804">Transcription</keyword>
<proteinExistence type="predicted"/>
<dbReference type="SUPFAM" id="SSF54171">
    <property type="entry name" value="DNA-binding domain"/>
    <property type="match status" value="2"/>
</dbReference>
<evidence type="ECO:0000256" key="6">
    <source>
        <dbReference type="SAM" id="MobiDB-lite"/>
    </source>
</evidence>
<dbReference type="AlphaFoldDB" id="A0AAN8ZAZ8"/>
<evidence type="ECO:0000256" key="1">
    <source>
        <dbReference type="ARBA" id="ARBA00004123"/>
    </source>
</evidence>
<gene>
    <name evidence="8" type="ORF">RJ641_008692</name>
</gene>
<comment type="caution">
    <text evidence="8">The sequence shown here is derived from an EMBL/GenBank/DDBJ whole genome shotgun (WGS) entry which is preliminary data.</text>
</comment>
<dbReference type="PROSITE" id="PS50982">
    <property type="entry name" value="MBD"/>
    <property type="match status" value="2"/>
</dbReference>
<keyword evidence="9" id="KW-1185">Reference proteome</keyword>
<evidence type="ECO:0000259" key="7">
    <source>
        <dbReference type="PROSITE" id="PS50982"/>
    </source>
</evidence>
<protein>
    <submittedName>
        <fullName evidence="8">Methyl-CpG DNA binding</fullName>
    </submittedName>
</protein>
<dbReference type="GO" id="GO:0003677">
    <property type="term" value="F:DNA binding"/>
    <property type="evidence" value="ECO:0007669"/>
    <property type="project" value="UniProtKB-KW"/>
</dbReference>
<keyword evidence="5" id="KW-0539">Nucleus</keyword>
<comment type="subcellular location">
    <subcellularLocation>
        <location evidence="1">Nucleus</location>
    </subcellularLocation>
</comment>